<evidence type="ECO:0000256" key="3">
    <source>
        <dbReference type="ARBA" id="ARBA00023180"/>
    </source>
</evidence>
<dbReference type="SUPFAM" id="SSF52058">
    <property type="entry name" value="L domain-like"/>
    <property type="match status" value="1"/>
</dbReference>
<comment type="subcellular location">
    <subcellularLocation>
        <location evidence="1">Cell envelope</location>
    </subcellularLocation>
</comment>
<evidence type="ECO:0000256" key="1">
    <source>
        <dbReference type="ARBA" id="ARBA00004196"/>
    </source>
</evidence>
<dbReference type="Proteomes" id="UP000281985">
    <property type="component" value="Unassembled WGS sequence"/>
</dbReference>
<sequence>MKIKYLLILLFLPIISCQEEDDSITEEIINEMSEDVVVVNSSTNDSLIELSDEFIIFNSNNSQISNLVAGDVLVSDVHPNAQNGYLRKILSVEEVDGNYKVNTSQAQLVDAIINTDFQTTYIINNEDVIEVDESGEDIPNRNSSNSLNSTISFEINDKVIYDADGNLNTTNDQITIDGNVALGFDVDFKIKVENRQVKSFGLTQNLSSTVEATIGFDVEIVDVTEQFILKRFRLSPVTIFIGPVPVVFTQWIVVLVGVDGSISLGLSYTATNEFETTYGIEYSREEGWNPVFNISNEFTYDDGSAFNFTGEIEPHIQARYEVRPYGLTNARVSVYIKPSIKLKGEIDTSNPSHTIITSDWCFDAGARAQMNIFDNTVLNFESSLFDETPCYPLFINIEPAKSPTPINEASDVPLDGLLAFIPGDDTPIDARFKLYFDSNQNPSTEFLLDVGVSQYQYSNLTENTAYYWRVETIDFDNEVLATSPIWSFETLSNTGGGMFDGNVVLLTQQEVDDFTSNDYSSINGYLFIGEQNNSNNISDISGFSSLNSINGDVNGNGLRINNSQLNSLEGFDNLQSIDGGISLANADNLNDISQLANITNIRNIQIFNCDNLTSLFGLHNIQTANNVSIVNNSNLLSLDLTNLSSTTNLEISSNEILPQLSGLSNLNNVNNLSIIQNSLLGDFCDLNNLIDNSGISGTYSVFSNQYNPTLQDLIDGNCSD</sequence>
<dbReference type="OrthoDB" id="9765957at2"/>
<name>A0A3M0GI05_9FLAO</name>
<gene>
    <name evidence="4" type="ORF">EAX61_00550</name>
</gene>
<organism evidence="4 5">
    <name type="scientific">Dokdonia sinensis</name>
    <dbReference type="NCBI Taxonomy" id="2479847"/>
    <lineage>
        <taxon>Bacteria</taxon>
        <taxon>Pseudomonadati</taxon>
        <taxon>Bacteroidota</taxon>
        <taxon>Flavobacteriia</taxon>
        <taxon>Flavobacteriales</taxon>
        <taxon>Flavobacteriaceae</taxon>
        <taxon>Dokdonia</taxon>
    </lineage>
</organism>
<reference evidence="4 5" key="1">
    <citation type="submission" date="2018-10" db="EMBL/GenBank/DDBJ databases">
        <title>Dokdonia luteus sp. nov., isolated from sea water.</title>
        <authorList>
            <person name="Zhou L.Y."/>
            <person name="Du Z.J."/>
        </authorList>
    </citation>
    <scope>NUCLEOTIDE SEQUENCE [LARGE SCALE GENOMIC DNA]</scope>
    <source>
        <strain evidence="4 5">SH27</strain>
    </source>
</reference>
<dbReference type="InterPro" id="IPR032675">
    <property type="entry name" value="LRR_dom_sf"/>
</dbReference>
<dbReference type="AlphaFoldDB" id="A0A3M0GI05"/>
<keyword evidence="2" id="KW-0732">Signal</keyword>
<dbReference type="GO" id="GO:0030313">
    <property type="term" value="C:cell envelope"/>
    <property type="evidence" value="ECO:0007669"/>
    <property type="project" value="UniProtKB-SubCell"/>
</dbReference>
<accession>A0A3M0GI05</accession>
<dbReference type="PANTHER" id="PTHR31018:SF3">
    <property type="entry name" value="RECEPTOR PROTEIN-TYROSINE KINASE"/>
    <property type="match status" value="1"/>
</dbReference>
<dbReference type="PANTHER" id="PTHR31018">
    <property type="entry name" value="SPORULATION-SPECIFIC PROTEIN-RELATED"/>
    <property type="match status" value="1"/>
</dbReference>
<evidence type="ECO:0000313" key="5">
    <source>
        <dbReference type="Proteomes" id="UP000281985"/>
    </source>
</evidence>
<evidence type="ECO:0000256" key="2">
    <source>
        <dbReference type="ARBA" id="ARBA00022729"/>
    </source>
</evidence>
<dbReference type="Gene3D" id="3.80.10.10">
    <property type="entry name" value="Ribonuclease Inhibitor"/>
    <property type="match status" value="1"/>
</dbReference>
<keyword evidence="3" id="KW-0325">Glycoprotein</keyword>
<dbReference type="InterPro" id="IPR051648">
    <property type="entry name" value="CWI-Assembly_Regulator"/>
</dbReference>
<dbReference type="InterPro" id="IPR013783">
    <property type="entry name" value="Ig-like_fold"/>
</dbReference>
<evidence type="ECO:0000313" key="4">
    <source>
        <dbReference type="EMBL" id="RMB63908.1"/>
    </source>
</evidence>
<keyword evidence="5" id="KW-1185">Reference proteome</keyword>
<dbReference type="Gene3D" id="2.60.40.10">
    <property type="entry name" value="Immunoglobulins"/>
    <property type="match status" value="1"/>
</dbReference>
<evidence type="ECO:0008006" key="6">
    <source>
        <dbReference type="Google" id="ProtNLM"/>
    </source>
</evidence>
<comment type="caution">
    <text evidence="4">The sequence shown here is derived from an EMBL/GenBank/DDBJ whole genome shotgun (WGS) entry which is preliminary data.</text>
</comment>
<protein>
    <recommendedName>
        <fullName evidence="6">Receptor L-domain domain-containing protein</fullName>
    </recommendedName>
</protein>
<dbReference type="EMBL" id="REFV01000001">
    <property type="protein sequence ID" value="RMB63908.1"/>
    <property type="molecule type" value="Genomic_DNA"/>
</dbReference>
<dbReference type="RefSeq" id="WP_121915704.1">
    <property type="nucleotide sequence ID" value="NZ_REFV01000001.1"/>
</dbReference>
<proteinExistence type="predicted"/>